<gene>
    <name evidence="1" type="ORF">PCOR1329_LOCUS50739</name>
</gene>
<keyword evidence="2" id="KW-1185">Reference proteome</keyword>
<organism evidence="1 2">
    <name type="scientific">Prorocentrum cordatum</name>
    <dbReference type="NCBI Taxonomy" id="2364126"/>
    <lineage>
        <taxon>Eukaryota</taxon>
        <taxon>Sar</taxon>
        <taxon>Alveolata</taxon>
        <taxon>Dinophyceae</taxon>
        <taxon>Prorocentrales</taxon>
        <taxon>Prorocentraceae</taxon>
        <taxon>Prorocentrum</taxon>
    </lineage>
</organism>
<name>A0ABN9UQL2_9DINO</name>
<evidence type="ECO:0000313" key="2">
    <source>
        <dbReference type="Proteomes" id="UP001189429"/>
    </source>
</evidence>
<accession>A0ABN9UQL2</accession>
<comment type="caution">
    <text evidence="1">The sequence shown here is derived from an EMBL/GenBank/DDBJ whole genome shotgun (WGS) entry which is preliminary data.</text>
</comment>
<reference evidence="1" key="1">
    <citation type="submission" date="2023-10" db="EMBL/GenBank/DDBJ databases">
        <authorList>
            <person name="Chen Y."/>
            <person name="Shah S."/>
            <person name="Dougan E. K."/>
            <person name="Thang M."/>
            <person name="Chan C."/>
        </authorList>
    </citation>
    <scope>NUCLEOTIDE SEQUENCE [LARGE SCALE GENOMIC DNA]</scope>
</reference>
<dbReference type="Proteomes" id="UP001189429">
    <property type="component" value="Unassembled WGS sequence"/>
</dbReference>
<sequence>MTVQYPGVQSMCNLMKNTDEGAGDAPVRELPMARQQVMQQLRNQPHPWHLIHALQEQHQQLVKGQREQRKFHQRLLPAEVEGSAFQQEVIAKTRVQVSEAGAQGGQDTIRTITVNGNCWNSVKQLMEDPVLA</sequence>
<dbReference type="EMBL" id="CAUYUJ010016145">
    <property type="protein sequence ID" value="CAK0862281.1"/>
    <property type="molecule type" value="Genomic_DNA"/>
</dbReference>
<proteinExistence type="predicted"/>
<evidence type="ECO:0000313" key="1">
    <source>
        <dbReference type="EMBL" id="CAK0862281.1"/>
    </source>
</evidence>
<protein>
    <submittedName>
        <fullName evidence="1">Uncharacterized protein</fullName>
    </submittedName>
</protein>